<reference evidence="1" key="1">
    <citation type="submission" date="2023-04" db="EMBL/GenBank/DDBJ databases">
        <title>Draft Genome sequencing of Naganishia species isolated from polar environments using Oxford Nanopore Technology.</title>
        <authorList>
            <person name="Leo P."/>
            <person name="Venkateswaran K."/>
        </authorList>
    </citation>
    <scope>NUCLEOTIDE SEQUENCE</scope>
    <source>
        <strain evidence="1">MNA-CCFEE 5423</strain>
    </source>
</reference>
<name>A0ACC2V9N0_9TREE</name>
<comment type="caution">
    <text evidence="1">The sequence shown here is derived from an EMBL/GenBank/DDBJ whole genome shotgun (WGS) entry which is preliminary data.</text>
</comment>
<dbReference type="EMBL" id="JASBWT010000020">
    <property type="protein sequence ID" value="KAJ9095992.1"/>
    <property type="molecule type" value="Genomic_DNA"/>
</dbReference>
<accession>A0ACC2V9N0</accession>
<protein>
    <submittedName>
        <fullName evidence="1">Uncharacterized protein</fullName>
    </submittedName>
</protein>
<dbReference type="Proteomes" id="UP001227268">
    <property type="component" value="Unassembled WGS sequence"/>
</dbReference>
<keyword evidence="2" id="KW-1185">Reference proteome</keyword>
<proteinExistence type="predicted"/>
<gene>
    <name evidence="1" type="ORF">QFC21_005355</name>
</gene>
<sequence>MLLKAFSTIVSLLPAALLLQMAPAAAVPIMGPVTIYTPPSDYTNERTLYARAIQLEHQKSDEAESDNYSMPYLQDNGLILSTWENYSPANEGLTYFPIYSSSNNGKKWNNYSSVHDQVNGVGLKYQPDLYELPRDIGSFKQGTILLAGNSIPRDLSTTQIDLYASTDKGKTWKFISHIANGGVALPNNGETPVWEPRLMEYNGKLICYYSDQRDPKYGQKMVHQITSDLYNWGPVVDDVTSPVYDHRPGMPIVAHLPNGQYIMTYEFYGAPETAFAVYYKLSDDPTTFGSKQGQVIRSQDGTVPVGSPFVVWTPAGPDDNGTLVVSASSNSEVFLNSKLGAADAWVKVATDSPPAYTRAELVLKDSKRVALIAGGQLGKGPTNSVTWTTIDIPRK</sequence>
<evidence type="ECO:0000313" key="2">
    <source>
        <dbReference type="Proteomes" id="UP001227268"/>
    </source>
</evidence>
<evidence type="ECO:0000313" key="1">
    <source>
        <dbReference type="EMBL" id="KAJ9095992.1"/>
    </source>
</evidence>
<organism evidence="1 2">
    <name type="scientific">Naganishia friedmannii</name>
    <dbReference type="NCBI Taxonomy" id="89922"/>
    <lineage>
        <taxon>Eukaryota</taxon>
        <taxon>Fungi</taxon>
        <taxon>Dikarya</taxon>
        <taxon>Basidiomycota</taxon>
        <taxon>Agaricomycotina</taxon>
        <taxon>Tremellomycetes</taxon>
        <taxon>Filobasidiales</taxon>
        <taxon>Filobasidiaceae</taxon>
        <taxon>Naganishia</taxon>
    </lineage>
</organism>